<gene>
    <name evidence="1" type="ORF">ANN_11002</name>
</gene>
<protein>
    <recommendedName>
        <fullName evidence="3">HTH CENPB-type domain-containing protein</fullName>
    </recommendedName>
</protein>
<organism evidence="1 2">
    <name type="scientific">Periplaneta americana</name>
    <name type="common">American cockroach</name>
    <name type="synonym">Blatta americana</name>
    <dbReference type="NCBI Taxonomy" id="6978"/>
    <lineage>
        <taxon>Eukaryota</taxon>
        <taxon>Metazoa</taxon>
        <taxon>Ecdysozoa</taxon>
        <taxon>Arthropoda</taxon>
        <taxon>Hexapoda</taxon>
        <taxon>Insecta</taxon>
        <taxon>Pterygota</taxon>
        <taxon>Neoptera</taxon>
        <taxon>Polyneoptera</taxon>
        <taxon>Dictyoptera</taxon>
        <taxon>Blattodea</taxon>
        <taxon>Blattoidea</taxon>
        <taxon>Blattidae</taxon>
        <taxon>Blattinae</taxon>
        <taxon>Periplaneta</taxon>
    </lineage>
</organism>
<sequence>MVKLENKSIQCFAKHYDINYRTLARYCNKFSDEDITSNVTRPSVHVGYYPNRLILPVAVEKELAEYIKVASDKYFSLSPKEVRKLRYELAMSNGLKVPAKWTETEQAGADWFSGFMKRHKDLSIRTSEATSLARASGFNKKNVGAFFDNLTTVMRRHNFEPKDEWNVDETGITTVQKLNRIVSRKGFEQRQLFR</sequence>
<dbReference type="Proteomes" id="UP001148838">
    <property type="component" value="Unassembled WGS sequence"/>
</dbReference>
<keyword evidence="2" id="KW-1185">Reference proteome</keyword>
<evidence type="ECO:0000313" key="2">
    <source>
        <dbReference type="Proteomes" id="UP001148838"/>
    </source>
</evidence>
<reference evidence="1 2" key="1">
    <citation type="journal article" date="2022" name="Allergy">
        <title>Genome assembly and annotation of Periplaneta americana reveal a comprehensive cockroach allergen profile.</title>
        <authorList>
            <person name="Wang L."/>
            <person name="Xiong Q."/>
            <person name="Saelim N."/>
            <person name="Wang L."/>
            <person name="Nong W."/>
            <person name="Wan A.T."/>
            <person name="Shi M."/>
            <person name="Liu X."/>
            <person name="Cao Q."/>
            <person name="Hui J.H.L."/>
            <person name="Sookrung N."/>
            <person name="Leung T.F."/>
            <person name="Tungtrongchitr A."/>
            <person name="Tsui S.K.W."/>
        </authorList>
    </citation>
    <scope>NUCLEOTIDE SEQUENCE [LARGE SCALE GENOMIC DNA]</scope>
    <source>
        <strain evidence="1">PWHHKU_190912</strain>
    </source>
</reference>
<proteinExistence type="predicted"/>
<dbReference type="EMBL" id="JAJSOF020000015">
    <property type="protein sequence ID" value="KAJ4441151.1"/>
    <property type="molecule type" value="Genomic_DNA"/>
</dbReference>
<evidence type="ECO:0008006" key="3">
    <source>
        <dbReference type="Google" id="ProtNLM"/>
    </source>
</evidence>
<accession>A0ABQ8T577</accession>
<evidence type="ECO:0000313" key="1">
    <source>
        <dbReference type="EMBL" id="KAJ4441151.1"/>
    </source>
</evidence>
<name>A0ABQ8T577_PERAM</name>
<comment type="caution">
    <text evidence="1">The sequence shown here is derived from an EMBL/GenBank/DDBJ whole genome shotgun (WGS) entry which is preliminary data.</text>
</comment>